<dbReference type="Pfam" id="PF21048">
    <property type="entry name" value="Rad26-like_N"/>
    <property type="match status" value="1"/>
</dbReference>
<feature type="region of interest" description="Disordered" evidence="1">
    <location>
        <begin position="108"/>
        <end position="140"/>
    </location>
</feature>
<proteinExistence type="predicted"/>
<evidence type="ECO:0000259" key="3">
    <source>
        <dbReference type="Pfam" id="PF21046"/>
    </source>
</evidence>
<dbReference type="AlphaFoldDB" id="A0A6A6T8H7"/>
<dbReference type="OrthoDB" id="5245063at2759"/>
<dbReference type="EMBL" id="MU004357">
    <property type="protein sequence ID" value="KAF2654864.1"/>
    <property type="molecule type" value="Genomic_DNA"/>
</dbReference>
<feature type="compositionally biased region" description="Low complexity" evidence="1">
    <location>
        <begin position="561"/>
        <end position="570"/>
    </location>
</feature>
<protein>
    <recommendedName>
        <fullName evidence="7">DNA repair protein Rad26</fullName>
    </recommendedName>
</protein>
<sequence length="746" mass="83099">MDNDDDFDFSDDGLDDLPANTLQQLETTAIQATQHPPRHGAPASDYGLDDGDEVINLDEQSILPRAEPWPPVAQHAYNDAMEVEEQPQRSQADVSQLLLRIKKLEQEKARMSRDLQSEKSRFMSKSGEAETARRRLDATNRENERRMLALQQSHHEAVAKHDAELEKIRREREQAQTNNMFLEHDLAREADKTKRMKKNARNNVPSMQKQNSVPSPIGTPKRQQKNLPFRDGFDDDDILMASPTKNRDKSKAATPKQASKRKRQVVDQSPVPALQLSEPRAPPLREESSVAADKFDPSLFERLRREDHRFDLLHRLVNNRSSRGTDRVLEALTRFALPSQPQMKLSSRVYDELITCSLEQDAHTLALKFCHIFLDLWEQCLIERYYDPVYLFLDALQFILAYEPCSTAAALTEQAVAVIVRSVDLVSIPIARADMNEKAIPDLYSPTQRKISSGIDALDCLDLLYLIACSCVPTPDAIARFWQCIPTDFVLVLLKKAQPLAWITITLRILSTSALSNIIGSIVADGSAPDQQQKRETDLIDRLTRLLFDVPKTIPDPNAESSASSPSSSPTTNVLESYSTTQILNLRLQVLDLLTTFSVSPYGCSRLANLRYCIGRLVKFLDAQLNALYTSSACFPSSTSPSIPSPSSSPSPHAQTISSINSTVTLISHLKTALPPPHDIKSKLGVIHGGHHKYMVALSRVAFSEGVCIEEGIDEEVAEMAHAILDEGLSPEEGEGLLRVFGGSAG</sequence>
<organism evidence="5 6">
    <name type="scientific">Lophiostoma macrostomum CBS 122681</name>
    <dbReference type="NCBI Taxonomy" id="1314788"/>
    <lineage>
        <taxon>Eukaryota</taxon>
        <taxon>Fungi</taxon>
        <taxon>Dikarya</taxon>
        <taxon>Ascomycota</taxon>
        <taxon>Pezizomycotina</taxon>
        <taxon>Dothideomycetes</taxon>
        <taxon>Pleosporomycetidae</taxon>
        <taxon>Pleosporales</taxon>
        <taxon>Lophiostomataceae</taxon>
        <taxon>Lophiostoma</taxon>
    </lineage>
</organism>
<dbReference type="InterPro" id="IPR022093">
    <property type="entry name" value="Rad26-like_helical"/>
</dbReference>
<dbReference type="Pfam" id="PF21046">
    <property type="entry name" value="Rad26-like_C"/>
    <property type="match status" value="1"/>
</dbReference>
<dbReference type="InterPro" id="IPR048379">
    <property type="entry name" value="Rad26-like_C"/>
</dbReference>
<feature type="compositionally biased region" description="Polar residues" evidence="1">
    <location>
        <begin position="201"/>
        <end position="214"/>
    </location>
</feature>
<evidence type="ECO:0000256" key="1">
    <source>
        <dbReference type="SAM" id="MobiDB-lite"/>
    </source>
</evidence>
<feature type="region of interest" description="Disordered" evidence="1">
    <location>
        <begin position="552"/>
        <end position="574"/>
    </location>
</feature>
<reference evidence="5" key="1">
    <citation type="journal article" date="2020" name="Stud. Mycol.">
        <title>101 Dothideomycetes genomes: a test case for predicting lifestyles and emergence of pathogens.</title>
        <authorList>
            <person name="Haridas S."/>
            <person name="Albert R."/>
            <person name="Binder M."/>
            <person name="Bloem J."/>
            <person name="Labutti K."/>
            <person name="Salamov A."/>
            <person name="Andreopoulos B."/>
            <person name="Baker S."/>
            <person name="Barry K."/>
            <person name="Bills G."/>
            <person name="Bluhm B."/>
            <person name="Cannon C."/>
            <person name="Castanera R."/>
            <person name="Culley D."/>
            <person name="Daum C."/>
            <person name="Ezra D."/>
            <person name="Gonzalez J."/>
            <person name="Henrissat B."/>
            <person name="Kuo A."/>
            <person name="Liang C."/>
            <person name="Lipzen A."/>
            <person name="Lutzoni F."/>
            <person name="Magnuson J."/>
            <person name="Mondo S."/>
            <person name="Nolan M."/>
            <person name="Ohm R."/>
            <person name="Pangilinan J."/>
            <person name="Park H.-J."/>
            <person name="Ramirez L."/>
            <person name="Alfaro M."/>
            <person name="Sun H."/>
            <person name="Tritt A."/>
            <person name="Yoshinaga Y."/>
            <person name="Zwiers L.-H."/>
            <person name="Turgeon B."/>
            <person name="Goodwin S."/>
            <person name="Spatafora J."/>
            <person name="Crous P."/>
            <person name="Grigoriev I."/>
        </authorList>
    </citation>
    <scope>NUCLEOTIDE SEQUENCE</scope>
    <source>
        <strain evidence="5">CBS 122681</strain>
    </source>
</reference>
<name>A0A6A6T8H7_9PLEO</name>
<evidence type="ECO:0008006" key="7">
    <source>
        <dbReference type="Google" id="ProtNLM"/>
    </source>
</evidence>
<evidence type="ECO:0000259" key="2">
    <source>
        <dbReference type="Pfam" id="PF12331"/>
    </source>
</evidence>
<evidence type="ECO:0000259" key="4">
    <source>
        <dbReference type="Pfam" id="PF21048"/>
    </source>
</evidence>
<feature type="region of interest" description="Disordered" evidence="1">
    <location>
        <begin position="1"/>
        <end position="51"/>
    </location>
</feature>
<accession>A0A6A6T8H7</accession>
<feature type="domain" description="Rad26-like N-terminal" evidence="4">
    <location>
        <begin position="312"/>
        <end position="353"/>
    </location>
</feature>
<feature type="compositionally biased region" description="Polar residues" evidence="1">
    <location>
        <begin position="20"/>
        <end position="34"/>
    </location>
</feature>
<feature type="compositionally biased region" description="Acidic residues" evidence="1">
    <location>
        <begin position="1"/>
        <end position="15"/>
    </location>
</feature>
<feature type="region of interest" description="Disordered" evidence="1">
    <location>
        <begin position="186"/>
        <end position="290"/>
    </location>
</feature>
<feature type="domain" description="Rad26-like helical repeats" evidence="2">
    <location>
        <begin position="418"/>
        <end position="670"/>
    </location>
</feature>
<dbReference type="Proteomes" id="UP000799324">
    <property type="component" value="Unassembled WGS sequence"/>
</dbReference>
<evidence type="ECO:0000313" key="6">
    <source>
        <dbReference type="Proteomes" id="UP000799324"/>
    </source>
</evidence>
<evidence type="ECO:0000313" key="5">
    <source>
        <dbReference type="EMBL" id="KAF2654864.1"/>
    </source>
</evidence>
<dbReference type="Pfam" id="PF12331">
    <property type="entry name" value="Rad26-like_helical_rpts"/>
    <property type="match status" value="1"/>
</dbReference>
<feature type="domain" description="Rad26-like C-terminal" evidence="3">
    <location>
        <begin position="679"/>
        <end position="741"/>
    </location>
</feature>
<dbReference type="InterPro" id="IPR048380">
    <property type="entry name" value="Rad26-like_N"/>
</dbReference>
<gene>
    <name evidence="5" type="ORF">K491DRAFT_599979</name>
</gene>
<keyword evidence="6" id="KW-1185">Reference proteome</keyword>